<accession>A0A8X7C468</accession>
<feature type="non-terminal residue" evidence="2">
    <location>
        <position position="1"/>
    </location>
</feature>
<dbReference type="AlphaFoldDB" id="A0A8X7C468"/>
<gene>
    <name evidence="2" type="primary">sf3b3</name>
    <name evidence="2" type="ORF">TNIN_440221</name>
</gene>
<protein>
    <submittedName>
        <fullName evidence="2">Splicing factor 3B subunit 3</fullName>
    </submittedName>
</protein>
<reference evidence="2" key="1">
    <citation type="submission" date="2020-08" db="EMBL/GenBank/DDBJ databases">
        <title>Multicomponent nature underlies the extraordinary mechanical properties of spider dragline silk.</title>
        <authorList>
            <person name="Kono N."/>
            <person name="Nakamura H."/>
            <person name="Mori M."/>
            <person name="Yoshida Y."/>
            <person name="Ohtoshi R."/>
            <person name="Malay A.D."/>
            <person name="Moran D.A.P."/>
            <person name="Tomita M."/>
            <person name="Numata K."/>
            <person name="Arakawa K."/>
        </authorList>
    </citation>
    <scope>NUCLEOTIDE SEQUENCE</scope>
</reference>
<evidence type="ECO:0000256" key="1">
    <source>
        <dbReference type="SAM" id="MobiDB-lite"/>
    </source>
</evidence>
<dbReference type="EMBL" id="BMAV01009052">
    <property type="protein sequence ID" value="GFY53057.1"/>
    <property type="molecule type" value="Genomic_DNA"/>
</dbReference>
<feature type="region of interest" description="Disordered" evidence="1">
    <location>
        <begin position="302"/>
        <end position="327"/>
    </location>
</feature>
<name>A0A8X7C468_9ARAC</name>
<feature type="compositionally biased region" description="Basic and acidic residues" evidence="1">
    <location>
        <begin position="17"/>
        <end position="31"/>
    </location>
</feature>
<evidence type="ECO:0000313" key="2">
    <source>
        <dbReference type="EMBL" id="GFY53057.1"/>
    </source>
</evidence>
<feature type="compositionally biased region" description="Basic residues" evidence="1">
    <location>
        <begin position="35"/>
        <end position="44"/>
    </location>
</feature>
<organism evidence="2 3">
    <name type="scientific">Trichonephila inaurata madagascariensis</name>
    <dbReference type="NCBI Taxonomy" id="2747483"/>
    <lineage>
        <taxon>Eukaryota</taxon>
        <taxon>Metazoa</taxon>
        <taxon>Ecdysozoa</taxon>
        <taxon>Arthropoda</taxon>
        <taxon>Chelicerata</taxon>
        <taxon>Arachnida</taxon>
        <taxon>Araneae</taxon>
        <taxon>Araneomorphae</taxon>
        <taxon>Entelegynae</taxon>
        <taxon>Araneoidea</taxon>
        <taxon>Nephilidae</taxon>
        <taxon>Trichonephila</taxon>
        <taxon>Trichonephila inaurata</taxon>
    </lineage>
</organism>
<feature type="compositionally biased region" description="Basic and acidic residues" evidence="1">
    <location>
        <begin position="1"/>
        <end position="10"/>
    </location>
</feature>
<comment type="caution">
    <text evidence="2">The sequence shown here is derived from an EMBL/GenBank/DDBJ whole genome shotgun (WGS) entry which is preliminary data.</text>
</comment>
<keyword evidence="3" id="KW-1185">Reference proteome</keyword>
<evidence type="ECO:0000313" key="3">
    <source>
        <dbReference type="Proteomes" id="UP000886998"/>
    </source>
</evidence>
<sequence>DKATSTRGVDKATSTRGVDKATSTREVDKATSTRKVGKTGRRQHPCTSGIGKTAASTSLIDQATSMSGIGASSSMNLIDLNLKGITLPIMDSVYQAAFKSAFDQDSLTPTNLFDQSVATNTFHQATSTSEMDQAAPTSELGLASSTSDQIAYLSKNYPLMFFDQTASESFDDHVMPEISTGQVESTNLDPQTTDSRLIFNASSTEPQPTFHDIFQSKRGASIYVPPIFPNLKPQATYTNLIYQSASTRVLLKVKSTNVKDHAASTSGMHPNASTSKDMVCNEPFHDDIKKDSTDGVIGVEVSHESSSNESHLDGERNSTPNLIVSMV</sequence>
<proteinExistence type="predicted"/>
<feature type="region of interest" description="Disordered" evidence="1">
    <location>
        <begin position="1"/>
        <end position="52"/>
    </location>
</feature>
<dbReference type="Proteomes" id="UP000886998">
    <property type="component" value="Unassembled WGS sequence"/>
</dbReference>
<feature type="compositionally biased region" description="Polar residues" evidence="1">
    <location>
        <begin position="317"/>
        <end position="327"/>
    </location>
</feature>